<proteinExistence type="inferred from homology"/>
<name>A0A8J5JLY5_HOMAM</name>
<dbReference type="GO" id="GO:0016705">
    <property type="term" value="F:oxidoreductase activity, acting on paired donors, with incorporation or reduction of molecular oxygen"/>
    <property type="evidence" value="ECO:0007669"/>
    <property type="project" value="InterPro"/>
</dbReference>
<dbReference type="GO" id="GO:0005506">
    <property type="term" value="F:iron ion binding"/>
    <property type="evidence" value="ECO:0007669"/>
    <property type="project" value="InterPro"/>
</dbReference>
<keyword evidence="10" id="KW-0812">Transmembrane</keyword>
<dbReference type="Proteomes" id="UP000747542">
    <property type="component" value="Unassembled WGS sequence"/>
</dbReference>
<dbReference type="Pfam" id="PF00067">
    <property type="entry name" value="p450"/>
    <property type="match status" value="2"/>
</dbReference>
<comment type="caution">
    <text evidence="11">The sequence shown here is derived from an EMBL/GenBank/DDBJ whole genome shotgun (WGS) entry which is preliminary data.</text>
</comment>
<comment type="similarity">
    <text evidence="3">Belongs to the cytochrome P450 family.</text>
</comment>
<dbReference type="PANTHER" id="PTHR24291:SF189">
    <property type="entry name" value="CYTOCHROME P450 4C3-RELATED"/>
    <property type="match status" value="1"/>
</dbReference>
<gene>
    <name evidence="11" type="primary">Cyp4c3-L4</name>
    <name evidence="11" type="ORF">Hamer_G019454</name>
</gene>
<evidence type="ECO:0000313" key="12">
    <source>
        <dbReference type="Proteomes" id="UP000747542"/>
    </source>
</evidence>
<evidence type="ECO:0000256" key="10">
    <source>
        <dbReference type="SAM" id="Phobius"/>
    </source>
</evidence>
<dbReference type="GO" id="GO:0005789">
    <property type="term" value="C:endoplasmic reticulum membrane"/>
    <property type="evidence" value="ECO:0007669"/>
    <property type="project" value="UniProtKB-SubCell"/>
</dbReference>
<dbReference type="InterPro" id="IPR036396">
    <property type="entry name" value="Cyt_P450_sf"/>
</dbReference>
<keyword evidence="10" id="KW-1133">Transmembrane helix</keyword>
<keyword evidence="7" id="KW-0503">Monooxygenase</keyword>
<organism evidence="11 12">
    <name type="scientific">Homarus americanus</name>
    <name type="common">American lobster</name>
    <dbReference type="NCBI Taxonomy" id="6706"/>
    <lineage>
        <taxon>Eukaryota</taxon>
        <taxon>Metazoa</taxon>
        <taxon>Ecdysozoa</taxon>
        <taxon>Arthropoda</taxon>
        <taxon>Crustacea</taxon>
        <taxon>Multicrustacea</taxon>
        <taxon>Malacostraca</taxon>
        <taxon>Eumalacostraca</taxon>
        <taxon>Eucarida</taxon>
        <taxon>Decapoda</taxon>
        <taxon>Pleocyemata</taxon>
        <taxon>Astacidea</taxon>
        <taxon>Nephropoidea</taxon>
        <taxon>Nephropidae</taxon>
        <taxon>Homarus</taxon>
    </lineage>
</organism>
<evidence type="ECO:0000256" key="6">
    <source>
        <dbReference type="ARBA" id="ARBA00023004"/>
    </source>
</evidence>
<keyword evidence="4 9" id="KW-0349">Heme</keyword>
<dbReference type="PRINTS" id="PR00463">
    <property type="entry name" value="EP450I"/>
</dbReference>
<dbReference type="GO" id="GO:0004497">
    <property type="term" value="F:monooxygenase activity"/>
    <property type="evidence" value="ECO:0007669"/>
    <property type="project" value="UniProtKB-KW"/>
</dbReference>
<comment type="subcellular location">
    <subcellularLocation>
        <location evidence="2">Endoplasmic reticulum membrane</location>
    </subcellularLocation>
</comment>
<evidence type="ECO:0000256" key="4">
    <source>
        <dbReference type="ARBA" id="ARBA00022617"/>
    </source>
</evidence>
<keyword evidence="9" id="KW-0479">Metal-binding</keyword>
<evidence type="ECO:0000256" key="1">
    <source>
        <dbReference type="ARBA" id="ARBA00001971"/>
    </source>
</evidence>
<evidence type="ECO:0000256" key="8">
    <source>
        <dbReference type="ARBA" id="ARBA00023136"/>
    </source>
</evidence>
<keyword evidence="6 9" id="KW-0408">Iron</keyword>
<evidence type="ECO:0000256" key="7">
    <source>
        <dbReference type="ARBA" id="ARBA00023033"/>
    </source>
</evidence>
<sequence length="430" mass="49357">MAWLREQMMLYLPNLVTYISFTAFIVLSLTLFFKRQQKVWMMDKIPGPRGLPLLGSVLDLSMDDMCEAFARIVKICKIGPVTKLWIYISLNCLLSGAEGVQSLLTSQENLDKSAIYNLVHPWLGQGLLTSTGSRWQTHRKLLTPAFHFKILEEFMGVFNSQGNKLVQKLHKKADGQPFDIFSDITLCDNNNVVVIKGELRTLTHILGRFVLGTIQYTCLSSESAMGRSVNAQDSDQSDFIKAVFGMGRIFRYRKFRPWLHSDFMFWLLGYAKQMDAHLKVLHDMSYSTIKERRKARLNTNTAHHDQETPGITDEDIRQEVDTFLFAGHDTTASAINWALYLLGHHPEIQARVQEELDGIFEDSDGPVTMADLREMKYLENCIKETLSLHRDPKQFPDPEKFDPDRFLPENARKRHPFAYVPFSAGPRNCI</sequence>
<accession>A0A8J5JLY5</accession>
<dbReference type="InterPro" id="IPR002401">
    <property type="entry name" value="Cyt_P450_E_grp-I"/>
</dbReference>
<dbReference type="GO" id="GO:0020037">
    <property type="term" value="F:heme binding"/>
    <property type="evidence" value="ECO:0007669"/>
    <property type="project" value="InterPro"/>
</dbReference>
<feature type="non-terminal residue" evidence="11">
    <location>
        <position position="1"/>
    </location>
</feature>
<evidence type="ECO:0000313" key="11">
    <source>
        <dbReference type="EMBL" id="KAG7158441.1"/>
    </source>
</evidence>
<evidence type="ECO:0000256" key="3">
    <source>
        <dbReference type="ARBA" id="ARBA00010617"/>
    </source>
</evidence>
<dbReference type="SUPFAM" id="SSF48264">
    <property type="entry name" value="Cytochrome P450"/>
    <property type="match status" value="1"/>
</dbReference>
<feature type="binding site" description="axial binding residue" evidence="9">
    <location>
        <position position="429"/>
    </location>
    <ligand>
        <name>heme</name>
        <dbReference type="ChEBI" id="CHEBI:30413"/>
    </ligand>
    <ligandPart>
        <name>Fe</name>
        <dbReference type="ChEBI" id="CHEBI:18248"/>
    </ligandPart>
</feature>
<comment type="cofactor">
    <cofactor evidence="1 9">
        <name>heme</name>
        <dbReference type="ChEBI" id="CHEBI:30413"/>
    </cofactor>
</comment>
<evidence type="ECO:0000256" key="2">
    <source>
        <dbReference type="ARBA" id="ARBA00004586"/>
    </source>
</evidence>
<keyword evidence="12" id="KW-1185">Reference proteome</keyword>
<protein>
    <submittedName>
        <fullName evidence="11">Cytochrome P450 4c3-like 4</fullName>
    </submittedName>
</protein>
<reference evidence="11" key="1">
    <citation type="journal article" date="2021" name="Sci. Adv.">
        <title>The American lobster genome reveals insights on longevity, neural, and immune adaptations.</title>
        <authorList>
            <person name="Polinski J.M."/>
            <person name="Zimin A.V."/>
            <person name="Clark K.F."/>
            <person name="Kohn A.B."/>
            <person name="Sadowski N."/>
            <person name="Timp W."/>
            <person name="Ptitsyn A."/>
            <person name="Khanna P."/>
            <person name="Romanova D.Y."/>
            <person name="Williams P."/>
            <person name="Greenwood S.J."/>
            <person name="Moroz L.L."/>
            <person name="Walt D.R."/>
            <person name="Bodnar A.G."/>
        </authorList>
    </citation>
    <scope>NUCLEOTIDE SEQUENCE</scope>
    <source>
        <strain evidence="11">GMGI-L3</strain>
    </source>
</reference>
<dbReference type="AlphaFoldDB" id="A0A8J5JLY5"/>
<evidence type="ECO:0000256" key="9">
    <source>
        <dbReference type="PIRSR" id="PIRSR602401-1"/>
    </source>
</evidence>
<dbReference type="Gene3D" id="1.10.630.10">
    <property type="entry name" value="Cytochrome P450"/>
    <property type="match status" value="2"/>
</dbReference>
<dbReference type="InterPro" id="IPR001128">
    <property type="entry name" value="Cyt_P450"/>
</dbReference>
<dbReference type="PANTHER" id="PTHR24291">
    <property type="entry name" value="CYTOCHROME P450 FAMILY 4"/>
    <property type="match status" value="1"/>
</dbReference>
<keyword evidence="7" id="KW-0560">Oxidoreductase</keyword>
<dbReference type="PRINTS" id="PR00385">
    <property type="entry name" value="P450"/>
</dbReference>
<feature type="transmembrane region" description="Helical" evidence="10">
    <location>
        <begin position="15"/>
        <end position="33"/>
    </location>
</feature>
<keyword evidence="8 10" id="KW-0472">Membrane</keyword>
<dbReference type="EMBL" id="JAHLQT010035076">
    <property type="protein sequence ID" value="KAG7158441.1"/>
    <property type="molecule type" value="Genomic_DNA"/>
</dbReference>
<evidence type="ECO:0000256" key="5">
    <source>
        <dbReference type="ARBA" id="ARBA00022824"/>
    </source>
</evidence>
<keyword evidence="5" id="KW-0256">Endoplasmic reticulum</keyword>
<dbReference type="InterPro" id="IPR050196">
    <property type="entry name" value="Cytochrome_P450_Monoox"/>
</dbReference>